<dbReference type="InterPro" id="IPR014710">
    <property type="entry name" value="RmlC-like_jellyroll"/>
</dbReference>
<sequence length="235" mass="26823">MLNTLSIRSYTRQRAGHAHNYHQLVLPLYGVIYIELDTVSTRVGPGECVVIRSGDTHYFTAKEESRFVVADMSELPENLCDMSSSVFSVSEPLRCYLSFIESQLEHQVNTHLEASMYHLFLKLLAEQNTLRHIDTRVLSAQTYIADHLSSRLSIDHLASIACLSQTQFKKVFKEHVGFSVMQYITHVRMEKAKALLAHTDYPIQLVAEKVGYTDVSSFSRRFTAHFGLTPREITH</sequence>
<keyword evidence="6" id="KW-1185">Reference proteome</keyword>
<evidence type="ECO:0000256" key="1">
    <source>
        <dbReference type="ARBA" id="ARBA00023015"/>
    </source>
</evidence>
<dbReference type="InterPro" id="IPR011051">
    <property type="entry name" value="RmlC_Cupin_sf"/>
</dbReference>
<dbReference type="InterPro" id="IPR018060">
    <property type="entry name" value="HTH_AraC"/>
</dbReference>
<reference evidence="5" key="1">
    <citation type="submission" date="2023-07" db="EMBL/GenBank/DDBJ databases">
        <title>Genome content predicts the carbon catabolic preferences of heterotrophic bacteria.</title>
        <authorList>
            <person name="Gralka M."/>
        </authorList>
    </citation>
    <scope>NUCLEOTIDE SEQUENCE</scope>
    <source>
        <strain evidence="5">5G01</strain>
    </source>
</reference>
<keyword evidence="1" id="KW-0805">Transcription regulation</keyword>
<dbReference type="InterPro" id="IPR009057">
    <property type="entry name" value="Homeodomain-like_sf"/>
</dbReference>
<dbReference type="Gene3D" id="2.60.120.10">
    <property type="entry name" value="Jelly Rolls"/>
    <property type="match status" value="1"/>
</dbReference>
<accession>A0ABT9EV13</accession>
<protein>
    <submittedName>
        <fullName evidence="5">AraC family transcriptional regulator</fullName>
    </submittedName>
</protein>
<gene>
    <name evidence="5" type="ORF">Q8W30_10045</name>
</gene>
<evidence type="ECO:0000313" key="6">
    <source>
        <dbReference type="Proteomes" id="UP001177341"/>
    </source>
</evidence>
<name>A0ABT9EV13_9GAMM</name>
<dbReference type="SUPFAM" id="SSF51182">
    <property type="entry name" value="RmlC-like cupins"/>
    <property type="match status" value="1"/>
</dbReference>
<comment type="caution">
    <text evidence="5">The sequence shown here is derived from an EMBL/GenBank/DDBJ whole genome shotgun (WGS) entry which is preliminary data.</text>
</comment>
<feature type="domain" description="HTH araC/xylS-type" evidence="4">
    <location>
        <begin position="138"/>
        <end position="235"/>
    </location>
</feature>
<organism evidence="5 6">
    <name type="scientific">Neptunomonas phycophila</name>
    <dbReference type="NCBI Taxonomy" id="1572645"/>
    <lineage>
        <taxon>Bacteria</taxon>
        <taxon>Pseudomonadati</taxon>
        <taxon>Pseudomonadota</taxon>
        <taxon>Gammaproteobacteria</taxon>
        <taxon>Oceanospirillales</taxon>
        <taxon>Oceanospirillaceae</taxon>
        <taxon>Neptunomonas</taxon>
    </lineage>
</organism>
<evidence type="ECO:0000259" key="4">
    <source>
        <dbReference type="PROSITE" id="PS01124"/>
    </source>
</evidence>
<dbReference type="RefSeq" id="WP_305450707.1">
    <property type="nucleotide sequence ID" value="NZ_JAUYVO010000006.1"/>
</dbReference>
<dbReference type="SUPFAM" id="SSF46689">
    <property type="entry name" value="Homeodomain-like"/>
    <property type="match status" value="1"/>
</dbReference>
<evidence type="ECO:0000313" key="5">
    <source>
        <dbReference type="EMBL" id="MDP2522909.1"/>
    </source>
</evidence>
<dbReference type="SMART" id="SM00342">
    <property type="entry name" value="HTH_ARAC"/>
    <property type="match status" value="1"/>
</dbReference>
<keyword evidence="2" id="KW-0238">DNA-binding</keyword>
<dbReference type="Gene3D" id="1.10.10.60">
    <property type="entry name" value="Homeodomain-like"/>
    <property type="match status" value="2"/>
</dbReference>
<dbReference type="Pfam" id="PF12833">
    <property type="entry name" value="HTH_18"/>
    <property type="match status" value="1"/>
</dbReference>
<evidence type="ECO:0000256" key="3">
    <source>
        <dbReference type="ARBA" id="ARBA00023163"/>
    </source>
</evidence>
<proteinExistence type="predicted"/>
<evidence type="ECO:0000256" key="2">
    <source>
        <dbReference type="ARBA" id="ARBA00023125"/>
    </source>
</evidence>
<dbReference type="Proteomes" id="UP001177341">
    <property type="component" value="Unassembled WGS sequence"/>
</dbReference>
<dbReference type="PANTHER" id="PTHR43280:SF2">
    <property type="entry name" value="HTH-TYPE TRANSCRIPTIONAL REGULATOR EXSA"/>
    <property type="match status" value="1"/>
</dbReference>
<dbReference type="PANTHER" id="PTHR43280">
    <property type="entry name" value="ARAC-FAMILY TRANSCRIPTIONAL REGULATOR"/>
    <property type="match status" value="1"/>
</dbReference>
<dbReference type="PROSITE" id="PS01124">
    <property type="entry name" value="HTH_ARAC_FAMILY_2"/>
    <property type="match status" value="1"/>
</dbReference>
<keyword evidence="3" id="KW-0804">Transcription</keyword>
<dbReference type="EMBL" id="JAUYVO010000006">
    <property type="protein sequence ID" value="MDP2522909.1"/>
    <property type="molecule type" value="Genomic_DNA"/>
</dbReference>